<dbReference type="Proteomes" id="UP000663874">
    <property type="component" value="Unassembled WGS sequence"/>
</dbReference>
<sequence>MNNLLAYNNNNNNTNDGPASRRYSGYPLNSTLVSSYTPDTIRSIISHAAAGQPYATAVWIRINRVGIQVNAQDPSVARSRVPVFIPIGLVHDIFMLPNINNIICIVYDELQTSMKGVLLYVVHPSDAQLLRDDFRIVKQASNSQQIPAAPYSSPFESRFTQAADMYPSGNNRMYTPTSPSKSPMLNDFYRNAVTVRQPSPRRTVHVRENEININQTATPTIPEHSFTPVRSSFHSGREDWQQQHKSPRRSQKSYSPSKRSNEGTLRRHRKHRSRSPGTPARRRLPISNSSHDLSSETLQQQQQWLMQQQQQQWFLQQQQQTTNWQAAQQAPPVPIGIYNRYVPKTIPLPTGEVLKTTLPSSGPNGEVMNGAAMAYIEPQNPVNIAQNIPSPLSSNSYLQQQQNRSATTVASPAYIQTTHHRHHSRHHRNHANDSTEQILKPDLGTSGHVRHTSRSRPKYSPLKDDNRIVDTDDETKQYLKMLVDEMQAMKLEMSKLRLTTSDSPRGRTDSLQTDLKEIRSHIDRLRARMVLTPNIRED</sequence>
<feature type="region of interest" description="Disordered" evidence="2">
    <location>
        <begin position="195"/>
        <end position="298"/>
    </location>
</feature>
<organism evidence="4 5">
    <name type="scientific">Rotaria sordida</name>
    <dbReference type="NCBI Taxonomy" id="392033"/>
    <lineage>
        <taxon>Eukaryota</taxon>
        <taxon>Metazoa</taxon>
        <taxon>Spiralia</taxon>
        <taxon>Gnathifera</taxon>
        <taxon>Rotifera</taxon>
        <taxon>Eurotatoria</taxon>
        <taxon>Bdelloidea</taxon>
        <taxon>Philodinida</taxon>
        <taxon>Philodinidae</taxon>
        <taxon>Rotaria</taxon>
    </lineage>
</organism>
<comment type="caution">
    <text evidence="4">The sequence shown here is derived from an EMBL/GenBank/DDBJ whole genome shotgun (WGS) entry which is preliminary data.</text>
</comment>
<evidence type="ECO:0000313" key="4">
    <source>
        <dbReference type="EMBL" id="CAF4042740.1"/>
    </source>
</evidence>
<feature type="compositionally biased region" description="Basic residues" evidence="2">
    <location>
        <begin position="448"/>
        <end position="457"/>
    </location>
</feature>
<keyword evidence="1" id="KW-0175">Coiled coil</keyword>
<name>A0A819RIS2_9BILA</name>
<feature type="compositionally biased region" description="Basic residues" evidence="2">
    <location>
        <begin position="266"/>
        <end position="284"/>
    </location>
</feature>
<feature type="compositionally biased region" description="Basic residues" evidence="2">
    <location>
        <begin position="418"/>
        <end position="429"/>
    </location>
</feature>
<protein>
    <submittedName>
        <fullName evidence="4">Uncharacterized protein</fullName>
    </submittedName>
</protein>
<dbReference type="EMBL" id="CAJOAX010002790">
    <property type="protein sequence ID" value="CAF3818993.1"/>
    <property type="molecule type" value="Genomic_DNA"/>
</dbReference>
<evidence type="ECO:0000313" key="3">
    <source>
        <dbReference type="EMBL" id="CAF3818993.1"/>
    </source>
</evidence>
<reference evidence="4" key="1">
    <citation type="submission" date="2021-02" db="EMBL/GenBank/DDBJ databases">
        <authorList>
            <person name="Nowell W R."/>
        </authorList>
    </citation>
    <scope>NUCLEOTIDE SEQUENCE</scope>
</reference>
<evidence type="ECO:0000256" key="1">
    <source>
        <dbReference type="SAM" id="Coils"/>
    </source>
</evidence>
<proteinExistence type="predicted"/>
<feature type="region of interest" description="Disordered" evidence="2">
    <location>
        <begin position="417"/>
        <end position="467"/>
    </location>
</feature>
<feature type="coiled-coil region" evidence="1">
    <location>
        <begin position="479"/>
        <end position="528"/>
    </location>
</feature>
<gene>
    <name evidence="4" type="ORF">FNK824_LOCUS28271</name>
    <name evidence="3" type="ORF">OTI717_LOCUS19291</name>
</gene>
<feature type="compositionally biased region" description="Polar residues" evidence="2">
    <location>
        <begin position="286"/>
        <end position="296"/>
    </location>
</feature>
<dbReference type="Proteomes" id="UP000663823">
    <property type="component" value="Unassembled WGS sequence"/>
</dbReference>
<accession>A0A819RIS2</accession>
<evidence type="ECO:0000313" key="5">
    <source>
        <dbReference type="Proteomes" id="UP000663874"/>
    </source>
</evidence>
<dbReference type="AlphaFoldDB" id="A0A819RIS2"/>
<evidence type="ECO:0000256" key="2">
    <source>
        <dbReference type="SAM" id="MobiDB-lite"/>
    </source>
</evidence>
<dbReference type="EMBL" id="CAJOBE010007668">
    <property type="protein sequence ID" value="CAF4042740.1"/>
    <property type="molecule type" value="Genomic_DNA"/>
</dbReference>